<evidence type="ECO:0000313" key="11">
    <source>
        <dbReference type="EMBL" id="CAF3728473.1"/>
    </source>
</evidence>
<evidence type="ECO:0000256" key="1">
    <source>
        <dbReference type="ARBA" id="ARBA00009558"/>
    </source>
</evidence>
<dbReference type="EC" id="2.4.2.31" evidence="9"/>
<accession>A0A8S2IFN9</accession>
<evidence type="ECO:0000256" key="6">
    <source>
        <dbReference type="ARBA" id="ARBA00022803"/>
    </source>
</evidence>
<keyword evidence="4" id="KW-0548">Nucleotidyltransferase</keyword>
<proteinExistence type="inferred from homology"/>
<evidence type="ECO:0000256" key="8">
    <source>
        <dbReference type="PROSITE-ProRule" id="PRU00339"/>
    </source>
</evidence>
<dbReference type="EMBL" id="CAJNOK010004943">
    <property type="protein sequence ID" value="CAF0955103.1"/>
    <property type="molecule type" value="Genomic_DNA"/>
</dbReference>
<comment type="similarity">
    <text evidence="1 9">Belongs to the Arg-specific ADP-ribosyltransferase family.</text>
</comment>
<comment type="caution">
    <text evidence="11">The sequence shown here is derived from an EMBL/GenBank/DDBJ whole genome shotgun (WGS) entry which is preliminary data.</text>
</comment>
<dbReference type="GO" id="GO:0016779">
    <property type="term" value="F:nucleotidyltransferase activity"/>
    <property type="evidence" value="ECO:0007669"/>
    <property type="project" value="UniProtKB-KW"/>
</dbReference>
<evidence type="ECO:0000256" key="5">
    <source>
        <dbReference type="ARBA" id="ARBA00022737"/>
    </source>
</evidence>
<dbReference type="SUPFAM" id="SSF56399">
    <property type="entry name" value="ADP-ribosylation"/>
    <property type="match status" value="1"/>
</dbReference>
<feature type="repeat" description="TPR" evidence="8">
    <location>
        <begin position="234"/>
        <end position="267"/>
    </location>
</feature>
<organism evidence="11 12">
    <name type="scientific">Didymodactylos carnosus</name>
    <dbReference type="NCBI Taxonomy" id="1234261"/>
    <lineage>
        <taxon>Eukaryota</taxon>
        <taxon>Metazoa</taxon>
        <taxon>Spiralia</taxon>
        <taxon>Gnathifera</taxon>
        <taxon>Rotifera</taxon>
        <taxon>Eurotatoria</taxon>
        <taxon>Bdelloidea</taxon>
        <taxon>Philodinida</taxon>
        <taxon>Philodinidae</taxon>
        <taxon>Didymodactylos</taxon>
    </lineage>
</organism>
<evidence type="ECO:0000313" key="10">
    <source>
        <dbReference type="EMBL" id="CAF0955103.1"/>
    </source>
</evidence>
<dbReference type="InterPro" id="IPR011990">
    <property type="entry name" value="TPR-like_helical_dom_sf"/>
</dbReference>
<feature type="repeat" description="TPR" evidence="8">
    <location>
        <begin position="419"/>
        <end position="452"/>
    </location>
</feature>
<feature type="repeat" description="TPR" evidence="8">
    <location>
        <begin position="355"/>
        <end position="388"/>
    </location>
</feature>
<dbReference type="AlphaFoldDB" id="A0A8S2IFN9"/>
<sequence>MSNVNESKNDMIKKCREYYSGNEHELANIELFNQTYTAEDAIRWYTKQSFIYRLINKALRTEDIEALYIFRYFIIDLCTNLSLERNYLIETARKNNDFLLEIYRGARLPKEEVDKIQLNSLISINGFLSTSRNVEVAKIFAGADSHIQQEDECVLFKILVNLQSDNVIVADVRNYSEIPDEDEVLFDLGATFRVIDIEHDTEENLRNVQIVVSNDTAQHQSEYIPYIYKQMEETDVIFLFGMLLADVGEYRKSLDYFKRLLNIQLNDHNRAKVYYNLGRAYRFQADYEQALYYFQQAEILQKQQQEISCFHYARTLAGIGSVYSELHDTDNELKYYNLALEIYKTILSHDHIEIARSLNRIGYVYHQQKQYDQALEYFKEALIISIIQNQGDKENALEYYNQALKIRESILPCDHPQIAQTFYRLSLFYYEQQNYQIALQYSTKTLDIYKRKLSINHCDLKNAQDLFDKVTKELLK</sequence>
<reference evidence="11" key="1">
    <citation type="submission" date="2021-02" db="EMBL/GenBank/DDBJ databases">
        <authorList>
            <person name="Nowell W R."/>
        </authorList>
    </citation>
    <scope>NUCLEOTIDE SEQUENCE</scope>
</reference>
<keyword evidence="2 9" id="KW-0328">Glycosyltransferase</keyword>
<dbReference type="EMBL" id="CAJOBA010004947">
    <property type="protein sequence ID" value="CAF3728473.1"/>
    <property type="molecule type" value="Genomic_DNA"/>
</dbReference>
<dbReference type="PROSITE" id="PS50293">
    <property type="entry name" value="TPR_REGION"/>
    <property type="match status" value="2"/>
</dbReference>
<name>A0A8S2IFN9_9BILA</name>
<evidence type="ECO:0000256" key="2">
    <source>
        <dbReference type="ARBA" id="ARBA00022676"/>
    </source>
</evidence>
<dbReference type="PROSITE" id="PS51996">
    <property type="entry name" value="TR_MART"/>
    <property type="match status" value="1"/>
</dbReference>
<dbReference type="PANTHER" id="PTHR45641">
    <property type="entry name" value="TETRATRICOPEPTIDE REPEAT PROTEIN (AFU_ORTHOLOGUE AFUA_6G03870)"/>
    <property type="match status" value="1"/>
</dbReference>
<dbReference type="SUPFAM" id="SSF81901">
    <property type="entry name" value="HCP-like"/>
    <property type="match status" value="1"/>
</dbReference>
<dbReference type="PROSITE" id="PS50005">
    <property type="entry name" value="TPR"/>
    <property type="match status" value="4"/>
</dbReference>
<dbReference type="Proteomes" id="UP000677228">
    <property type="component" value="Unassembled WGS sequence"/>
</dbReference>
<gene>
    <name evidence="10" type="ORF">OVA965_LOCUS12343</name>
    <name evidence="11" type="ORF">TMI583_LOCUS12344</name>
</gene>
<feature type="repeat" description="TPR" evidence="8">
    <location>
        <begin position="271"/>
        <end position="304"/>
    </location>
</feature>
<dbReference type="PANTHER" id="PTHR45641:SF19">
    <property type="entry name" value="NEPHROCYSTIN-3"/>
    <property type="match status" value="1"/>
</dbReference>
<evidence type="ECO:0000313" key="12">
    <source>
        <dbReference type="Proteomes" id="UP000682733"/>
    </source>
</evidence>
<evidence type="ECO:0000256" key="9">
    <source>
        <dbReference type="RuleBase" id="RU361228"/>
    </source>
</evidence>
<dbReference type="SMART" id="SM00028">
    <property type="entry name" value="TPR"/>
    <property type="match status" value="5"/>
</dbReference>
<dbReference type="InterPro" id="IPR019734">
    <property type="entry name" value="TPR_rpt"/>
</dbReference>
<evidence type="ECO:0000256" key="3">
    <source>
        <dbReference type="ARBA" id="ARBA00022679"/>
    </source>
</evidence>
<dbReference type="Pfam" id="PF01129">
    <property type="entry name" value="ART"/>
    <property type="match status" value="1"/>
</dbReference>
<protein>
    <recommendedName>
        <fullName evidence="9">NAD(P)(+)--arginine ADP-ribosyltransferase</fullName>
        <ecNumber evidence="9">2.4.2.31</ecNumber>
    </recommendedName>
    <alternativeName>
        <fullName evidence="9">Mono(ADP-ribosyl)transferase</fullName>
    </alternativeName>
</protein>
<dbReference type="Pfam" id="PF13424">
    <property type="entry name" value="TPR_12"/>
    <property type="match status" value="3"/>
</dbReference>
<evidence type="ECO:0000256" key="4">
    <source>
        <dbReference type="ARBA" id="ARBA00022695"/>
    </source>
</evidence>
<dbReference type="Gene3D" id="1.25.40.10">
    <property type="entry name" value="Tetratricopeptide repeat domain"/>
    <property type="match status" value="3"/>
</dbReference>
<dbReference type="InterPro" id="IPR000768">
    <property type="entry name" value="ART"/>
</dbReference>
<keyword evidence="5" id="KW-0677">Repeat</keyword>
<keyword evidence="9" id="KW-0521">NADP</keyword>
<comment type="catalytic activity">
    <reaction evidence="7 9">
        <text>L-arginyl-[protein] + NAD(+) = N(omega)-(ADP-D-ribosyl)-L-arginyl-[protein] + nicotinamide + H(+)</text>
        <dbReference type="Rhea" id="RHEA:19149"/>
        <dbReference type="Rhea" id="RHEA-COMP:10532"/>
        <dbReference type="Rhea" id="RHEA-COMP:15087"/>
        <dbReference type="ChEBI" id="CHEBI:15378"/>
        <dbReference type="ChEBI" id="CHEBI:17154"/>
        <dbReference type="ChEBI" id="CHEBI:29965"/>
        <dbReference type="ChEBI" id="CHEBI:57540"/>
        <dbReference type="ChEBI" id="CHEBI:142554"/>
        <dbReference type="EC" id="2.4.2.31"/>
    </reaction>
</comment>
<dbReference type="Proteomes" id="UP000682733">
    <property type="component" value="Unassembled WGS sequence"/>
</dbReference>
<dbReference type="Gene3D" id="3.90.176.10">
    <property type="entry name" value="Toxin ADP-ribosyltransferase, Chain A, domain 1"/>
    <property type="match status" value="1"/>
</dbReference>
<keyword evidence="9" id="KW-0520">NAD</keyword>
<keyword evidence="6 8" id="KW-0802">TPR repeat</keyword>
<evidence type="ECO:0000256" key="7">
    <source>
        <dbReference type="ARBA" id="ARBA00047597"/>
    </source>
</evidence>
<keyword evidence="3 9" id="KW-0808">Transferase</keyword>
<dbReference type="GO" id="GO:0106274">
    <property type="term" value="F:NAD+-protein-arginine ADP-ribosyltransferase activity"/>
    <property type="evidence" value="ECO:0007669"/>
    <property type="project" value="UniProtKB-EC"/>
</dbReference>